<evidence type="ECO:0000259" key="3">
    <source>
        <dbReference type="PROSITE" id="PS50075"/>
    </source>
</evidence>
<dbReference type="Gene3D" id="1.10.1200.10">
    <property type="entry name" value="ACP-like"/>
    <property type="match status" value="1"/>
</dbReference>
<proteinExistence type="predicted"/>
<evidence type="ECO:0000256" key="2">
    <source>
        <dbReference type="ARBA" id="ARBA00022553"/>
    </source>
</evidence>
<dbReference type="EMBL" id="CP012403">
    <property type="protein sequence ID" value="ALG73736.1"/>
    <property type="molecule type" value="Genomic_DNA"/>
</dbReference>
<evidence type="ECO:0000313" key="5">
    <source>
        <dbReference type="Proteomes" id="UP000069935"/>
    </source>
</evidence>
<sequence>MTATVPPDRDALQQWMMAYLATICGFAADAMDPGQPLAGYDLDSVDAVEMALEMEKAFGIALDPETFLESRNSVSAIADTLAGRNAGSPPV</sequence>
<dbReference type="KEGG" id="ati:AL072_22600"/>
<keyword evidence="1" id="KW-0596">Phosphopantetheine</keyword>
<evidence type="ECO:0000313" key="4">
    <source>
        <dbReference type="EMBL" id="ALG73736.1"/>
    </source>
</evidence>
<protein>
    <recommendedName>
        <fullName evidence="3">Carrier domain-containing protein</fullName>
    </recommendedName>
</protein>
<dbReference type="Pfam" id="PF00550">
    <property type="entry name" value="PP-binding"/>
    <property type="match status" value="1"/>
</dbReference>
<dbReference type="SMART" id="SM00823">
    <property type="entry name" value="PKS_PP"/>
    <property type="match status" value="1"/>
</dbReference>
<reference evidence="4 5" key="2">
    <citation type="journal article" date="2016" name="Genome Announc.">
        <title>Complete Genome Sequence of a Strain of Azospirillum thiophilum Isolated from a Sulfide Spring.</title>
        <authorList>
            <person name="Fomenkov A."/>
            <person name="Vincze T."/>
            <person name="Grabovich M."/>
            <person name="Anton B.P."/>
            <person name="Dubinina G."/>
            <person name="Orlova M."/>
            <person name="Belousova E."/>
            <person name="Roberts R.J."/>
        </authorList>
    </citation>
    <scope>NUCLEOTIDE SEQUENCE [LARGE SCALE GENOMIC DNA]</scope>
    <source>
        <strain evidence="4 5">BV-S</strain>
    </source>
</reference>
<dbReference type="InterPro" id="IPR020806">
    <property type="entry name" value="PKS_PP-bd"/>
</dbReference>
<keyword evidence="2" id="KW-0597">Phosphoprotein</keyword>
<keyword evidence="5" id="KW-1185">Reference proteome</keyword>
<accession>A0AAC9EY94</accession>
<dbReference type="RefSeq" id="WP_045584415.1">
    <property type="nucleotide sequence ID" value="NZ_CP012403.1"/>
</dbReference>
<evidence type="ECO:0000256" key="1">
    <source>
        <dbReference type="ARBA" id="ARBA00022450"/>
    </source>
</evidence>
<dbReference type="Proteomes" id="UP000069935">
    <property type="component" value="Chromosome 3"/>
</dbReference>
<dbReference type="PROSITE" id="PS50075">
    <property type="entry name" value="CARRIER"/>
    <property type="match status" value="1"/>
</dbReference>
<dbReference type="InterPro" id="IPR009081">
    <property type="entry name" value="PP-bd_ACP"/>
</dbReference>
<gene>
    <name evidence="4" type="ORF">AL072_22600</name>
</gene>
<dbReference type="AlphaFoldDB" id="A0AAC9EY94"/>
<organism evidence="4 5">
    <name type="scientific">Azospirillum thiophilum</name>
    <dbReference type="NCBI Taxonomy" id="528244"/>
    <lineage>
        <taxon>Bacteria</taxon>
        <taxon>Pseudomonadati</taxon>
        <taxon>Pseudomonadota</taxon>
        <taxon>Alphaproteobacteria</taxon>
        <taxon>Rhodospirillales</taxon>
        <taxon>Azospirillaceae</taxon>
        <taxon>Azospirillum</taxon>
    </lineage>
</organism>
<feature type="domain" description="Carrier" evidence="3">
    <location>
        <begin position="7"/>
        <end position="85"/>
    </location>
</feature>
<dbReference type="SUPFAM" id="SSF47336">
    <property type="entry name" value="ACP-like"/>
    <property type="match status" value="1"/>
</dbReference>
<dbReference type="InterPro" id="IPR036736">
    <property type="entry name" value="ACP-like_sf"/>
</dbReference>
<dbReference type="GO" id="GO:0031177">
    <property type="term" value="F:phosphopantetheine binding"/>
    <property type="evidence" value="ECO:0007669"/>
    <property type="project" value="InterPro"/>
</dbReference>
<reference evidence="5" key="1">
    <citation type="submission" date="2015-12" db="EMBL/GenBank/DDBJ databases">
        <title>Complete Genome Sequence of Azospirillum thiophilum BV-S.</title>
        <authorList>
            <person name="Fomenkov A."/>
            <person name="Vincze T."/>
            <person name="Grabovich M."/>
            <person name="Dubinina G."/>
            <person name="Orlova M."/>
            <person name="Belousova E."/>
            <person name="Roberts R.J."/>
        </authorList>
    </citation>
    <scope>NUCLEOTIDE SEQUENCE [LARGE SCALE GENOMIC DNA]</scope>
    <source>
        <strain evidence="5">BV-S</strain>
    </source>
</reference>
<name>A0AAC9EY94_9PROT</name>